<evidence type="ECO:0000313" key="4">
    <source>
        <dbReference type="Proteomes" id="UP000294641"/>
    </source>
</evidence>
<sequence length="56" mass="6947">MIFYETECMLCKQQFKLEEGTKKYKEYKVDRKKKLWCDPCERNVLDQARKGFLSRY</sequence>
<accession>A0A2U3AA92</accession>
<evidence type="ECO:0000313" key="1">
    <source>
        <dbReference type="EMBL" id="STX11033.1"/>
    </source>
</evidence>
<reference evidence="1 3" key="1">
    <citation type="submission" date="2018-06" db="EMBL/GenBank/DDBJ databases">
        <authorList>
            <consortium name="Pathogen Informatics"/>
            <person name="Doyle S."/>
        </authorList>
    </citation>
    <scope>NUCLEOTIDE SEQUENCE [LARGE SCALE GENOMIC DNA]</scope>
    <source>
        <strain evidence="1 3">NCTC10597</strain>
    </source>
</reference>
<dbReference type="EMBL" id="UGNP01000001">
    <property type="protein sequence ID" value="STX11033.1"/>
    <property type="molecule type" value="Genomic_DNA"/>
</dbReference>
<evidence type="ECO:0000313" key="2">
    <source>
        <dbReference type="EMBL" id="TDR34560.1"/>
    </source>
</evidence>
<dbReference type="Proteomes" id="UP000254330">
    <property type="component" value="Unassembled WGS sequence"/>
</dbReference>
<keyword evidence="4" id="KW-1185">Reference proteome</keyword>
<proteinExistence type="predicted"/>
<comment type="caution">
    <text evidence="1">The sequence shown here is derived from an EMBL/GenBank/DDBJ whole genome shotgun (WGS) entry which is preliminary data.</text>
</comment>
<evidence type="ECO:0000313" key="3">
    <source>
        <dbReference type="Proteomes" id="UP000254330"/>
    </source>
</evidence>
<dbReference type="EMBL" id="SNZG01000037">
    <property type="protein sequence ID" value="TDR34560.1"/>
    <property type="molecule type" value="Genomic_DNA"/>
</dbReference>
<organism evidence="1 3">
    <name type="scientific">Kurthia zopfii</name>
    <dbReference type="NCBI Taxonomy" id="1650"/>
    <lineage>
        <taxon>Bacteria</taxon>
        <taxon>Bacillati</taxon>
        <taxon>Bacillota</taxon>
        <taxon>Bacilli</taxon>
        <taxon>Bacillales</taxon>
        <taxon>Caryophanaceae</taxon>
        <taxon>Kurthia</taxon>
    </lineage>
</organism>
<dbReference type="AlphaFoldDB" id="A0A2U3AA92"/>
<reference evidence="2 4" key="2">
    <citation type="submission" date="2019-03" db="EMBL/GenBank/DDBJ databases">
        <title>Genomic Encyclopedia of Type Strains, Phase IV (KMG-IV): sequencing the most valuable type-strain genomes for metagenomic binning, comparative biology and taxonomic classification.</title>
        <authorList>
            <person name="Goeker M."/>
        </authorList>
    </citation>
    <scope>NUCLEOTIDE SEQUENCE [LARGE SCALE GENOMIC DNA]</scope>
    <source>
        <strain evidence="2 4">DSM 20580</strain>
    </source>
</reference>
<dbReference type="Proteomes" id="UP000294641">
    <property type="component" value="Unassembled WGS sequence"/>
</dbReference>
<gene>
    <name evidence="2" type="ORF">DFR61_13729</name>
    <name evidence="1" type="ORF">NCTC10597_02829</name>
</gene>
<name>A0A2U3AA92_9BACL</name>
<protein>
    <submittedName>
        <fullName evidence="1">Uncharacterized protein</fullName>
    </submittedName>
</protein>